<dbReference type="InterPro" id="IPR029063">
    <property type="entry name" value="SAM-dependent_MTases_sf"/>
</dbReference>
<dbReference type="GO" id="GO:0016126">
    <property type="term" value="P:sterol biosynthetic process"/>
    <property type="evidence" value="ECO:0007669"/>
    <property type="project" value="TreeGrafter"/>
</dbReference>
<gene>
    <name evidence="3" type="ORF">CDH04_00085</name>
    <name evidence="4" type="ORF">FZC43_00085</name>
</gene>
<dbReference type="EMBL" id="CP043424">
    <property type="protein sequence ID" value="QIW11140.1"/>
    <property type="molecule type" value="Genomic_DNA"/>
</dbReference>
<dbReference type="EMBL" id="CP021781">
    <property type="protein sequence ID" value="AXA32914.1"/>
    <property type="molecule type" value="Genomic_DNA"/>
</dbReference>
<proteinExistence type="predicted"/>
<name>A0A2Z4XVP6_9GAMM</name>
<keyword evidence="1" id="KW-0808">Transferase</keyword>
<evidence type="ECO:0000313" key="4">
    <source>
        <dbReference type="EMBL" id="QIW11140.1"/>
    </source>
</evidence>
<evidence type="ECO:0000313" key="3">
    <source>
        <dbReference type="EMBL" id="AXA32914.1"/>
    </source>
</evidence>
<dbReference type="PANTHER" id="PTHR44068">
    <property type="entry name" value="ZGC:194242"/>
    <property type="match status" value="1"/>
</dbReference>
<dbReference type="InterPro" id="IPR050447">
    <property type="entry name" value="Erg6_SMT_methyltransf"/>
</dbReference>
<reference evidence="3 5" key="1">
    <citation type="submission" date="2017-06" db="EMBL/GenBank/DDBJ databases">
        <title>Complete genome of Francisella adeliensis.</title>
        <authorList>
            <person name="Vallesi A."/>
            <person name="Sjodin A."/>
        </authorList>
    </citation>
    <scope>NUCLEOTIDE SEQUENCE [LARGE SCALE GENOMIC DNA]</scope>
    <source>
        <strain evidence="3 5">FDC440</strain>
    </source>
</reference>
<dbReference type="CDD" id="cd02440">
    <property type="entry name" value="AdoMet_MTases"/>
    <property type="match status" value="1"/>
</dbReference>
<dbReference type="Gene3D" id="3.40.50.150">
    <property type="entry name" value="Vaccinia Virus protein VP39"/>
    <property type="match status" value="1"/>
</dbReference>
<protein>
    <submittedName>
        <fullName evidence="4">Methyltransferase domain-containing protein</fullName>
    </submittedName>
</protein>
<accession>A0A2Z4XVP6</accession>
<keyword evidence="4" id="KW-0489">Methyltransferase</keyword>
<organism evidence="3 5">
    <name type="scientific">Francisella adeliensis</name>
    <dbReference type="NCBI Taxonomy" id="2007306"/>
    <lineage>
        <taxon>Bacteria</taxon>
        <taxon>Pseudomonadati</taxon>
        <taxon>Pseudomonadota</taxon>
        <taxon>Gammaproteobacteria</taxon>
        <taxon>Thiotrichales</taxon>
        <taxon>Francisellaceae</taxon>
        <taxon>Francisella</taxon>
    </lineage>
</organism>
<dbReference type="Proteomes" id="UP000681131">
    <property type="component" value="Chromosome"/>
</dbReference>
<dbReference type="InterPro" id="IPR025714">
    <property type="entry name" value="Methyltranfer_dom"/>
</dbReference>
<dbReference type="KEGG" id="fad:CDH04_00085"/>
<dbReference type="SUPFAM" id="SSF53335">
    <property type="entry name" value="S-adenosyl-L-methionine-dependent methyltransferases"/>
    <property type="match status" value="1"/>
</dbReference>
<evidence type="ECO:0000313" key="6">
    <source>
        <dbReference type="Proteomes" id="UP000681131"/>
    </source>
</evidence>
<reference evidence="4 6" key="2">
    <citation type="submission" date="2019-08" db="EMBL/GenBank/DDBJ databases">
        <title>Complete genome sequences of Francisella adeliensis (FSC1325 and FSC1326).</title>
        <authorList>
            <person name="Ohrman C."/>
            <person name="Uneklint I."/>
            <person name="Vallesi A."/>
            <person name="Karlsson L."/>
            <person name="Sjodin A."/>
        </authorList>
    </citation>
    <scope>NUCLEOTIDE SEQUENCE [LARGE SCALE GENOMIC DNA]</scope>
    <source>
        <strain evidence="4 6">FSC1325</strain>
    </source>
</reference>
<dbReference type="PANTHER" id="PTHR44068:SF1">
    <property type="entry name" value="HYPOTHETICAL LOC100005854"/>
    <property type="match status" value="1"/>
</dbReference>
<sequence>MSIAKNFKNTECTGIDLSKDFITTALKQAKEFGIKNCTFKDMNIENLSFDDNSFDFTRAERVLLYAPNPIIAIKELFRVTKKNSYICIIEPDWETNTTNVNNRELVRKIINHDCDNNIKNGLVGRELPSILKNLNINYSIDSRVARLPQQLALNFYLGVAKSAFENNTISEHLTWIKEITELFDAKRLFCTISYFLFICDNISFSEV</sequence>
<feature type="domain" description="Methyltransferase" evidence="2">
    <location>
        <begin position="5"/>
        <end position="115"/>
    </location>
</feature>
<evidence type="ECO:0000259" key="2">
    <source>
        <dbReference type="Pfam" id="PF13847"/>
    </source>
</evidence>
<dbReference type="GO" id="GO:0003838">
    <property type="term" value="F:sterol 24-C-methyltransferase activity"/>
    <property type="evidence" value="ECO:0007669"/>
    <property type="project" value="TreeGrafter"/>
</dbReference>
<evidence type="ECO:0000313" key="5">
    <source>
        <dbReference type="Proteomes" id="UP000251120"/>
    </source>
</evidence>
<evidence type="ECO:0000256" key="1">
    <source>
        <dbReference type="ARBA" id="ARBA00022679"/>
    </source>
</evidence>
<dbReference type="AlphaFoldDB" id="A0A2Z4XVP6"/>
<dbReference type="GO" id="GO:0032259">
    <property type="term" value="P:methylation"/>
    <property type="evidence" value="ECO:0007669"/>
    <property type="project" value="UniProtKB-KW"/>
</dbReference>
<dbReference type="Pfam" id="PF13847">
    <property type="entry name" value="Methyltransf_31"/>
    <property type="match status" value="1"/>
</dbReference>
<dbReference type="OrthoDB" id="323463at2"/>
<dbReference type="Proteomes" id="UP000251120">
    <property type="component" value="Chromosome"/>
</dbReference>
<keyword evidence="6" id="KW-1185">Reference proteome</keyword>